<evidence type="ECO:0000313" key="13">
    <source>
        <dbReference type="Proteomes" id="UP000009235"/>
    </source>
</evidence>
<keyword evidence="5" id="KW-0479">Metal-binding</keyword>
<dbReference type="OrthoDB" id="9808002at2"/>
<dbReference type="HOGENOM" id="CLU_003433_0_0_11"/>
<dbReference type="KEGG" id="asd:AS9A_2833"/>
<evidence type="ECO:0000256" key="1">
    <source>
        <dbReference type="ARBA" id="ARBA00001933"/>
    </source>
</evidence>
<keyword evidence="13" id="KW-1185">Reference proteome</keyword>
<feature type="domain" description="Aminotransferase class V" evidence="11">
    <location>
        <begin position="3"/>
        <end position="356"/>
    </location>
</feature>
<dbReference type="Gene3D" id="1.10.260.50">
    <property type="match status" value="1"/>
</dbReference>
<proteinExistence type="inferred from homology"/>
<dbReference type="InterPro" id="IPR016454">
    <property type="entry name" value="Cysteine_dSase"/>
</dbReference>
<evidence type="ECO:0000256" key="4">
    <source>
        <dbReference type="ARBA" id="ARBA00022679"/>
    </source>
</evidence>
<dbReference type="InterPro" id="IPR015421">
    <property type="entry name" value="PyrdxlP-dep_Trfase_major"/>
</dbReference>
<accession>F6EJ48</accession>
<dbReference type="STRING" id="443218.AS9A_2833"/>
<dbReference type="EC" id="2.8.1.7" evidence="3"/>
<dbReference type="Pfam" id="PF00266">
    <property type="entry name" value="Aminotran_5"/>
    <property type="match status" value="1"/>
</dbReference>
<sequence>MQVYLDHNATTPASPEVIHAVFDAMSGGFGNAASSHVPGRKAAALVERAREQVAELVNVAATRLVWTSGSTEALNTAMMAATRSHPHLLLARTEHKAVLDTAEHLADQGVPLTWIDSDEAGRVTPERLTAALPAGPFVLAVMAANNETGVVNDIARLTRIAHGAGGLVVCDATQQVGKLPVDLDAWGVDYASASAHKLNGPQGVGVLVTPRGQEALPLIRGGRHQNGWRSGTLNVAGVVGFGVAAQLALKHLPDGDRVREFRDRLHRLLESELGALPINGDIAERLPNTLNIRIPGADADAMIVNCPEVAFSSGSACTAAVPTPSHVLLAMGLDAVHAEESVRLSLGAETTTDDVELAAARLAEAARRVRRLNNWER</sequence>
<comment type="similarity">
    <text evidence="2">Belongs to the class-V pyridoxal-phosphate-dependent aminotransferase family. NifS/IscS subfamily.</text>
</comment>
<dbReference type="Gene3D" id="3.90.1150.10">
    <property type="entry name" value="Aspartate Aminotransferase, domain 1"/>
    <property type="match status" value="1"/>
</dbReference>
<evidence type="ECO:0000256" key="3">
    <source>
        <dbReference type="ARBA" id="ARBA00012239"/>
    </source>
</evidence>
<dbReference type="InterPro" id="IPR015422">
    <property type="entry name" value="PyrdxlP-dep_Trfase_small"/>
</dbReference>
<protein>
    <recommendedName>
        <fullName evidence="3">cysteine desulfurase</fullName>
        <ecNumber evidence="3">2.8.1.7</ecNumber>
    </recommendedName>
</protein>
<dbReference type="RefSeq" id="WP_013807629.1">
    <property type="nucleotide sequence ID" value="NC_015564.1"/>
</dbReference>
<evidence type="ECO:0000256" key="10">
    <source>
        <dbReference type="RuleBase" id="RU004504"/>
    </source>
</evidence>
<dbReference type="GO" id="GO:0031071">
    <property type="term" value="F:cysteine desulfurase activity"/>
    <property type="evidence" value="ECO:0007669"/>
    <property type="project" value="UniProtKB-EC"/>
</dbReference>
<dbReference type="Proteomes" id="UP000009235">
    <property type="component" value="Chromosome"/>
</dbReference>
<evidence type="ECO:0000313" key="12">
    <source>
        <dbReference type="EMBL" id="AEF41280.1"/>
    </source>
</evidence>
<dbReference type="Gene3D" id="3.40.640.10">
    <property type="entry name" value="Type I PLP-dependent aspartate aminotransferase-like (Major domain)"/>
    <property type="match status" value="1"/>
</dbReference>
<evidence type="ECO:0000256" key="6">
    <source>
        <dbReference type="ARBA" id="ARBA00022898"/>
    </source>
</evidence>
<evidence type="ECO:0000256" key="5">
    <source>
        <dbReference type="ARBA" id="ARBA00022723"/>
    </source>
</evidence>
<dbReference type="SUPFAM" id="SSF53383">
    <property type="entry name" value="PLP-dependent transferases"/>
    <property type="match status" value="1"/>
</dbReference>
<evidence type="ECO:0000256" key="2">
    <source>
        <dbReference type="ARBA" id="ARBA00006490"/>
    </source>
</evidence>
<dbReference type="InterPro" id="IPR000192">
    <property type="entry name" value="Aminotrans_V_dom"/>
</dbReference>
<dbReference type="GO" id="GO:0046872">
    <property type="term" value="F:metal ion binding"/>
    <property type="evidence" value="ECO:0007669"/>
    <property type="project" value="UniProtKB-KW"/>
</dbReference>
<dbReference type="PANTHER" id="PTHR11601">
    <property type="entry name" value="CYSTEINE DESULFURYLASE FAMILY MEMBER"/>
    <property type="match status" value="1"/>
</dbReference>
<keyword evidence="6" id="KW-0663">Pyridoxal phosphate</keyword>
<dbReference type="GO" id="GO:0051536">
    <property type="term" value="F:iron-sulfur cluster binding"/>
    <property type="evidence" value="ECO:0007669"/>
    <property type="project" value="UniProtKB-KW"/>
</dbReference>
<dbReference type="AlphaFoldDB" id="F6EJ48"/>
<keyword evidence="7" id="KW-0408">Iron</keyword>
<comment type="catalytic activity">
    <reaction evidence="9">
        <text>(sulfur carrier)-H + L-cysteine = (sulfur carrier)-SH + L-alanine</text>
        <dbReference type="Rhea" id="RHEA:43892"/>
        <dbReference type="Rhea" id="RHEA-COMP:14737"/>
        <dbReference type="Rhea" id="RHEA-COMP:14739"/>
        <dbReference type="ChEBI" id="CHEBI:29917"/>
        <dbReference type="ChEBI" id="CHEBI:35235"/>
        <dbReference type="ChEBI" id="CHEBI:57972"/>
        <dbReference type="ChEBI" id="CHEBI:64428"/>
        <dbReference type="EC" id="2.8.1.7"/>
    </reaction>
</comment>
<organism evidence="12 13">
    <name type="scientific">Hoyosella subflava (strain DSM 45089 / JCM 17490 / NBRC 109087 / DQS3-9A1)</name>
    <name type="common">Amycolicicoccus subflavus</name>
    <dbReference type="NCBI Taxonomy" id="443218"/>
    <lineage>
        <taxon>Bacteria</taxon>
        <taxon>Bacillati</taxon>
        <taxon>Actinomycetota</taxon>
        <taxon>Actinomycetes</taxon>
        <taxon>Mycobacteriales</taxon>
        <taxon>Hoyosellaceae</taxon>
        <taxon>Hoyosella</taxon>
    </lineage>
</organism>
<evidence type="ECO:0000256" key="7">
    <source>
        <dbReference type="ARBA" id="ARBA00023004"/>
    </source>
</evidence>
<dbReference type="eggNOG" id="COG1104">
    <property type="taxonomic scope" value="Bacteria"/>
</dbReference>
<dbReference type="PANTHER" id="PTHR11601:SF34">
    <property type="entry name" value="CYSTEINE DESULFURASE"/>
    <property type="match status" value="1"/>
</dbReference>
<keyword evidence="4" id="KW-0808">Transferase</keyword>
<dbReference type="InterPro" id="IPR015424">
    <property type="entry name" value="PyrdxlP-dep_Trfase"/>
</dbReference>
<gene>
    <name evidence="12" type="ordered locus">AS9A_2833</name>
</gene>
<dbReference type="InterPro" id="IPR020578">
    <property type="entry name" value="Aminotrans_V_PyrdxlP_BS"/>
</dbReference>
<evidence type="ECO:0000256" key="9">
    <source>
        <dbReference type="ARBA" id="ARBA00050776"/>
    </source>
</evidence>
<name>F6EJ48_HOYSD</name>
<evidence type="ECO:0000256" key="8">
    <source>
        <dbReference type="ARBA" id="ARBA00023014"/>
    </source>
</evidence>
<dbReference type="PIRSF" id="PIRSF005572">
    <property type="entry name" value="NifS"/>
    <property type="match status" value="1"/>
</dbReference>
<comment type="cofactor">
    <cofactor evidence="1 10">
        <name>pyridoxal 5'-phosphate</name>
        <dbReference type="ChEBI" id="CHEBI:597326"/>
    </cofactor>
</comment>
<dbReference type="PROSITE" id="PS00595">
    <property type="entry name" value="AA_TRANSFER_CLASS_5"/>
    <property type="match status" value="1"/>
</dbReference>
<reference evidence="12 13" key="1">
    <citation type="journal article" date="2011" name="J. Bacteriol.">
        <title>Complete genome sequence of Amycolicicoccus subflavus DQS3-9A1T, an actinomycete isolated from crude oil-polluted soil.</title>
        <authorList>
            <person name="Cai M."/>
            <person name="Chen W.M."/>
            <person name="Nie Y."/>
            <person name="Chi C.Q."/>
            <person name="Wang Y.N."/>
            <person name="Tang Y.Q."/>
            <person name="Li G.Y."/>
            <person name="Wu X.L."/>
        </authorList>
    </citation>
    <scope>NUCLEOTIDE SEQUENCE [LARGE SCALE GENOMIC DNA]</scope>
    <source>
        <strain evidence="13">DSM 45089 / DQS3-9A1</strain>
    </source>
</reference>
<dbReference type="EMBL" id="CP002786">
    <property type="protein sequence ID" value="AEF41280.1"/>
    <property type="molecule type" value="Genomic_DNA"/>
</dbReference>
<keyword evidence="8" id="KW-0411">Iron-sulfur</keyword>
<evidence type="ECO:0000259" key="11">
    <source>
        <dbReference type="Pfam" id="PF00266"/>
    </source>
</evidence>